<dbReference type="PANTHER" id="PTHR47186:SF18">
    <property type="entry name" value="RX N-TERMINAL DOMAIN-CONTAINING PROTEIN"/>
    <property type="match status" value="1"/>
</dbReference>
<evidence type="ECO:0000256" key="3">
    <source>
        <dbReference type="ARBA" id="ARBA00022821"/>
    </source>
</evidence>
<dbReference type="InterPro" id="IPR041118">
    <property type="entry name" value="Rx_N"/>
</dbReference>
<protein>
    <recommendedName>
        <fullName evidence="8">Rx N-terminal domain-containing protein</fullName>
    </recommendedName>
</protein>
<dbReference type="InterPro" id="IPR056789">
    <property type="entry name" value="LRR_R13L1-DRL21"/>
</dbReference>
<keyword evidence="1" id="KW-0677">Repeat</keyword>
<dbReference type="AlphaFoldDB" id="A0AAN9SBR8"/>
<gene>
    <name evidence="6" type="ORF">VNO78_21253</name>
</gene>
<evidence type="ECO:0000259" key="5">
    <source>
        <dbReference type="Pfam" id="PF25019"/>
    </source>
</evidence>
<dbReference type="InterPro" id="IPR032675">
    <property type="entry name" value="LRR_dom_sf"/>
</dbReference>
<dbReference type="EMBL" id="JAYMYS010000005">
    <property type="protein sequence ID" value="KAK7392805.1"/>
    <property type="molecule type" value="Genomic_DNA"/>
</dbReference>
<dbReference type="GO" id="GO:0006952">
    <property type="term" value="P:defense response"/>
    <property type="evidence" value="ECO:0007669"/>
    <property type="project" value="UniProtKB-KW"/>
</dbReference>
<evidence type="ECO:0000256" key="2">
    <source>
        <dbReference type="ARBA" id="ARBA00022741"/>
    </source>
</evidence>
<keyword evidence="2" id="KW-0547">Nucleotide-binding</keyword>
<dbReference type="SUPFAM" id="SSF52058">
    <property type="entry name" value="L domain-like"/>
    <property type="match status" value="1"/>
</dbReference>
<organism evidence="6 7">
    <name type="scientific">Psophocarpus tetragonolobus</name>
    <name type="common">Winged bean</name>
    <name type="synonym">Dolichos tetragonolobus</name>
    <dbReference type="NCBI Taxonomy" id="3891"/>
    <lineage>
        <taxon>Eukaryota</taxon>
        <taxon>Viridiplantae</taxon>
        <taxon>Streptophyta</taxon>
        <taxon>Embryophyta</taxon>
        <taxon>Tracheophyta</taxon>
        <taxon>Spermatophyta</taxon>
        <taxon>Magnoliopsida</taxon>
        <taxon>eudicotyledons</taxon>
        <taxon>Gunneridae</taxon>
        <taxon>Pentapetalae</taxon>
        <taxon>rosids</taxon>
        <taxon>fabids</taxon>
        <taxon>Fabales</taxon>
        <taxon>Fabaceae</taxon>
        <taxon>Papilionoideae</taxon>
        <taxon>50 kb inversion clade</taxon>
        <taxon>NPAAA clade</taxon>
        <taxon>indigoferoid/millettioid clade</taxon>
        <taxon>Phaseoleae</taxon>
        <taxon>Psophocarpus</taxon>
    </lineage>
</organism>
<evidence type="ECO:0000313" key="6">
    <source>
        <dbReference type="EMBL" id="KAK7392805.1"/>
    </source>
</evidence>
<dbReference type="Pfam" id="PF25019">
    <property type="entry name" value="LRR_R13L1-DRL21"/>
    <property type="match status" value="1"/>
</dbReference>
<feature type="domain" description="Disease resistance N-terminal" evidence="4">
    <location>
        <begin position="35"/>
        <end position="76"/>
    </location>
</feature>
<dbReference type="Pfam" id="PF18052">
    <property type="entry name" value="Rx_N"/>
    <property type="match status" value="1"/>
</dbReference>
<accession>A0AAN9SBR8</accession>
<evidence type="ECO:0008006" key="8">
    <source>
        <dbReference type="Google" id="ProtNLM"/>
    </source>
</evidence>
<evidence type="ECO:0000256" key="1">
    <source>
        <dbReference type="ARBA" id="ARBA00022737"/>
    </source>
</evidence>
<proteinExistence type="predicted"/>
<sequence>MALAMVGEALISASVEIILNKIASRDFRDFFSTQKLNVSVLDEMKIKLLAINVVLNDAEEKQITDPAVKAWLDELKYHITELPNSIGNLVLLRYLDISNTSIKMLPDAIFMLYNLQTLKLSNCKFLTQIPGQIENLVNLCHLDTSDTNLELPINICKLQGLRMLISFVVSKQGLNITDLKKFPYLQGKLSILGLQNVNHPMDAFLSDLKKKEQIEELMLGWDSDPKDSQIVKDVLDNLQPSTNLKKLSIKFFGGTSFPKWTGDSTYCNFAVLYISYCNYCLSLPPFGQIPSLKELVIKRMKMVNTIGHEFYCRDTGSSSFQPFPLLESLQFEEMSEWEEWLPFQGEGSNFPFPCLKKLILSKCPNLRGNLPSPLPSLTNVSISECSHLEAKSCN</sequence>
<evidence type="ECO:0000259" key="4">
    <source>
        <dbReference type="Pfam" id="PF18052"/>
    </source>
</evidence>
<dbReference type="PANTHER" id="PTHR47186">
    <property type="entry name" value="LEUCINE-RICH REPEAT-CONTAINING PROTEIN 57"/>
    <property type="match status" value="1"/>
</dbReference>
<evidence type="ECO:0000313" key="7">
    <source>
        <dbReference type="Proteomes" id="UP001386955"/>
    </source>
</evidence>
<reference evidence="6 7" key="1">
    <citation type="submission" date="2024-01" db="EMBL/GenBank/DDBJ databases">
        <title>The genomes of 5 underutilized Papilionoideae crops provide insights into root nodulation and disease resistanc.</title>
        <authorList>
            <person name="Jiang F."/>
        </authorList>
    </citation>
    <scope>NUCLEOTIDE SEQUENCE [LARGE SCALE GENOMIC DNA]</scope>
    <source>
        <strain evidence="6">DUOXIRENSHENG_FW03</strain>
        <tissue evidence="6">Leaves</tissue>
    </source>
</reference>
<dbReference type="GO" id="GO:0000166">
    <property type="term" value="F:nucleotide binding"/>
    <property type="evidence" value="ECO:0007669"/>
    <property type="project" value="UniProtKB-KW"/>
</dbReference>
<comment type="caution">
    <text evidence="6">The sequence shown here is derived from an EMBL/GenBank/DDBJ whole genome shotgun (WGS) entry which is preliminary data.</text>
</comment>
<keyword evidence="7" id="KW-1185">Reference proteome</keyword>
<dbReference type="Gene3D" id="3.80.10.10">
    <property type="entry name" value="Ribonuclease Inhibitor"/>
    <property type="match status" value="1"/>
</dbReference>
<name>A0AAN9SBR8_PSOTE</name>
<feature type="domain" description="R13L1/DRL21-like LRR repeat region" evidence="5">
    <location>
        <begin position="176"/>
        <end position="300"/>
    </location>
</feature>
<keyword evidence="3" id="KW-0611">Plant defense</keyword>
<dbReference type="Proteomes" id="UP001386955">
    <property type="component" value="Unassembled WGS sequence"/>
</dbReference>
<dbReference type="Pfam" id="PF00560">
    <property type="entry name" value="LRR_1"/>
    <property type="match status" value="1"/>
</dbReference>
<dbReference type="InterPro" id="IPR001611">
    <property type="entry name" value="Leu-rich_rpt"/>
</dbReference>